<evidence type="ECO:0008006" key="3">
    <source>
        <dbReference type="Google" id="ProtNLM"/>
    </source>
</evidence>
<gene>
    <name evidence="1" type="ORF">N7U68_12430</name>
</gene>
<protein>
    <recommendedName>
        <fullName evidence="3">Translocase</fullName>
    </recommendedName>
</protein>
<dbReference type="RefSeq" id="WP_263046998.1">
    <property type="nucleotide sequence ID" value="NZ_CP106738.1"/>
</dbReference>
<proteinExistence type="predicted"/>
<name>A0ABY6D712_9RHOB</name>
<evidence type="ECO:0000313" key="1">
    <source>
        <dbReference type="EMBL" id="UXX81929.1"/>
    </source>
</evidence>
<organism evidence="1 2">
    <name type="scientific">Roseovarius pelagicus</name>
    <dbReference type="NCBI Taxonomy" id="2980108"/>
    <lineage>
        <taxon>Bacteria</taxon>
        <taxon>Pseudomonadati</taxon>
        <taxon>Pseudomonadota</taxon>
        <taxon>Alphaproteobacteria</taxon>
        <taxon>Rhodobacterales</taxon>
        <taxon>Roseobacteraceae</taxon>
        <taxon>Roseovarius</taxon>
    </lineage>
</organism>
<sequence>MSKIKLMAIGCGTLAVALVVGHFIQNNGNSARIMAHSVPQAPKVAEAPVDVKAQEMISVADLAEAASALDINAITHTSALPTAPDAILDVAALPSEPVTLASAEVEPITKMPLEEPTPAFGCDYVLSAEAAAGAMVALKLDVPCMPNERFTLHHNGLMITEVTGEDGTIKMTVPALSAAATFIVAFPNGEGAVANATVDSLEYYDRVALQWEGDSGLQVHAMEYGAEYGDAGHVWADAPHDLSQAVGGQGGFLTRLGAGDLPNAYQAEIYTFPSSLAARGGDVHLQVEAQVTRDNCGRDVEAQSIQVQPDGVFKVQTLTLAMPECNAVGDFLVLKNLLNDLKIAQN</sequence>
<accession>A0ABY6D712</accession>
<dbReference type="EMBL" id="CP106738">
    <property type="protein sequence ID" value="UXX81929.1"/>
    <property type="molecule type" value="Genomic_DNA"/>
</dbReference>
<reference evidence="1" key="1">
    <citation type="submission" date="2022-10" db="EMBL/GenBank/DDBJ databases">
        <title>Roseovarius pelagicus sp. nov., isolated from Arctic seawater.</title>
        <authorList>
            <person name="Hong Y.W."/>
            <person name="Hwang C.Y."/>
        </authorList>
    </citation>
    <scope>NUCLEOTIDE SEQUENCE</scope>
    <source>
        <strain evidence="1">HL-MP18</strain>
    </source>
</reference>
<dbReference type="Proteomes" id="UP001064087">
    <property type="component" value="Chromosome"/>
</dbReference>
<evidence type="ECO:0000313" key="2">
    <source>
        <dbReference type="Proteomes" id="UP001064087"/>
    </source>
</evidence>
<keyword evidence="2" id="KW-1185">Reference proteome</keyword>